<dbReference type="Proteomes" id="UP000001055">
    <property type="component" value="Unassembled WGS sequence"/>
</dbReference>
<dbReference type="RefSeq" id="XP_001802124.1">
    <property type="nucleotide sequence ID" value="XM_001802072.1"/>
</dbReference>
<feature type="compositionally biased region" description="Low complexity" evidence="1">
    <location>
        <begin position="1"/>
        <end position="17"/>
    </location>
</feature>
<dbReference type="KEGG" id="pno:SNOG_11887"/>
<feature type="compositionally biased region" description="Polar residues" evidence="1">
    <location>
        <begin position="18"/>
        <end position="33"/>
    </location>
</feature>
<accession>Q0U8M7</accession>
<dbReference type="AlphaFoldDB" id="Q0U8M7"/>
<feature type="region of interest" description="Disordered" evidence="1">
    <location>
        <begin position="1"/>
        <end position="33"/>
    </location>
</feature>
<evidence type="ECO:0000313" key="2">
    <source>
        <dbReference type="EMBL" id="EAT80931.1"/>
    </source>
</evidence>
<dbReference type="VEuPathDB" id="FungiDB:JI435_446010"/>
<evidence type="ECO:0000313" key="3">
    <source>
        <dbReference type="Proteomes" id="UP000001055"/>
    </source>
</evidence>
<dbReference type="InParanoid" id="Q0U8M7"/>
<dbReference type="GeneID" id="5979032"/>
<protein>
    <submittedName>
        <fullName evidence="2">Uncharacterized protein</fullName>
    </submittedName>
</protein>
<name>Q0U8M7_PHANO</name>
<proteinExistence type="predicted"/>
<reference evidence="3" key="1">
    <citation type="journal article" date="2007" name="Plant Cell">
        <title>Dothideomycete-plant interactions illuminated by genome sequencing and EST analysis of the wheat pathogen Stagonospora nodorum.</title>
        <authorList>
            <person name="Hane J.K."/>
            <person name="Lowe R.G."/>
            <person name="Solomon P.S."/>
            <person name="Tan K.C."/>
            <person name="Schoch C.L."/>
            <person name="Spatafora J.W."/>
            <person name="Crous P.W."/>
            <person name="Kodira C."/>
            <person name="Birren B.W."/>
            <person name="Galagan J.E."/>
            <person name="Torriani S.F."/>
            <person name="McDonald B.A."/>
            <person name="Oliver R.P."/>
        </authorList>
    </citation>
    <scope>NUCLEOTIDE SEQUENCE [LARGE SCALE GENOMIC DNA]</scope>
    <source>
        <strain evidence="3">SN15 / ATCC MYA-4574 / FGSC 10173</strain>
    </source>
</reference>
<sequence>MAAAKSLSMISDPSSLSWKASRSHSQLETNQRTDGLVAIALTKTLHTTRRAMASNLGKVGVKRIANGRRKDYLETLTGDASASVKGPRELASGSAV</sequence>
<dbReference type="EMBL" id="CH445344">
    <property type="protein sequence ID" value="EAT80931.1"/>
    <property type="molecule type" value="Genomic_DNA"/>
</dbReference>
<organism evidence="2 3">
    <name type="scientific">Phaeosphaeria nodorum (strain SN15 / ATCC MYA-4574 / FGSC 10173)</name>
    <name type="common">Glume blotch fungus</name>
    <name type="synonym">Parastagonospora nodorum</name>
    <dbReference type="NCBI Taxonomy" id="321614"/>
    <lineage>
        <taxon>Eukaryota</taxon>
        <taxon>Fungi</taxon>
        <taxon>Dikarya</taxon>
        <taxon>Ascomycota</taxon>
        <taxon>Pezizomycotina</taxon>
        <taxon>Dothideomycetes</taxon>
        <taxon>Pleosporomycetidae</taxon>
        <taxon>Pleosporales</taxon>
        <taxon>Pleosporineae</taxon>
        <taxon>Phaeosphaeriaceae</taxon>
        <taxon>Parastagonospora</taxon>
    </lineage>
</organism>
<gene>
    <name evidence="2" type="ORF">SNOG_11887</name>
</gene>
<evidence type="ECO:0000256" key="1">
    <source>
        <dbReference type="SAM" id="MobiDB-lite"/>
    </source>
</evidence>